<proteinExistence type="predicted"/>
<reference evidence="1" key="1">
    <citation type="submission" date="2021-06" db="EMBL/GenBank/DDBJ databases">
        <authorList>
            <person name="Kallberg Y."/>
            <person name="Tangrot J."/>
            <person name="Rosling A."/>
        </authorList>
    </citation>
    <scope>NUCLEOTIDE SEQUENCE</scope>
    <source>
        <strain evidence="1">MA461A</strain>
    </source>
</reference>
<name>A0ACA9SU84_9GLOM</name>
<accession>A0ACA9SU84</accession>
<gene>
    <name evidence="1" type="ORF">RPERSI_LOCUS34643</name>
</gene>
<sequence>DISSELVKKSFKKYKIMNELNGSEDYLMYKEKNNSTLEKPFIVLTDDLEENQENV</sequence>
<dbReference type="Proteomes" id="UP000789920">
    <property type="component" value="Unassembled WGS sequence"/>
</dbReference>
<keyword evidence="2" id="KW-1185">Reference proteome</keyword>
<protein>
    <submittedName>
        <fullName evidence="1">33115_t:CDS:1</fullName>
    </submittedName>
</protein>
<feature type="non-terminal residue" evidence="1">
    <location>
        <position position="1"/>
    </location>
</feature>
<evidence type="ECO:0000313" key="2">
    <source>
        <dbReference type="Proteomes" id="UP000789920"/>
    </source>
</evidence>
<organism evidence="1 2">
    <name type="scientific">Racocetra persica</name>
    <dbReference type="NCBI Taxonomy" id="160502"/>
    <lineage>
        <taxon>Eukaryota</taxon>
        <taxon>Fungi</taxon>
        <taxon>Fungi incertae sedis</taxon>
        <taxon>Mucoromycota</taxon>
        <taxon>Glomeromycotina</taxon>
        <taxon>Glomeromycetes</taxon>
        <taxon>Diversisporales</taxon>
        <taxon>Gigasporaceae</taxon>
        <taxon>Racocetra</taxon>
    </lineage>
</organism>
<comment type="caution">
    <text evidence="1">The sequence shown here is derived from an EMBL/GenBank/DDBJ whole genome shotgun (WGS) entry which is preliminary data.</text>
</comment>
<evidence type="ECO:0000313" key="1">
    <source>
        <dbReference type="EMBL" id="CAG8847452.1"/>
    </source>
</evidence>
<dbReference type="EMBL" id="CAJVQC010156009">
    <property type="protein sequence ID" value="CAG8847452.1"/>
    <property type="molecule type" value="Genomic_DNA"/>
</dbReference>